<dbReference type="EMBL" id="JAAALK010000286">
    <property type="protein sequence ID" value="KAG8063007.1"/>
    <property type="molecule type" value="Genomic_DNA"/>
</dbReference>
<keyword evidence="3" id="KW-1185">Reference proteome</keyword>
<organism evidence="2 3">
    <name type="scientific">Zizania palustris</name>
    <name type="common">Northern wild rice</name>
    <dbReference type="NCBI Taxonomy" id="103762"/>
    <lineage>
        <taxon>Eukaryota</taxon>
        <taxon>Viridiplantae</taxon>
        <taxon>Streptophyta</taxon>
        <taxon>Embryophyta</taxon>
        <taxon>Tracheophyta</taxon>
        <taxon>Spermatophyta</taxon>
        <taxon>Magnoliopsida</taxon>
        <taxon>Liliopsida</taxon>
        <taxon>Poales</taxon>
        <taxon>Poaceae</taxon>
        <taxon>BOP clade</taxon>
        <taxon>Oryzoideae</taxon>
        <taxon>Oryzeae</taxon>
        <taxon>Zizaniinae</taxon>
        <taxon>Zizania</taxon>
    </lineage>
</organism>
<dbReference type="Proteomes" id="UP000729402">
    <property type="component" value="Unassembled WGS sequence"/>
</dbReference>
<comment type="caution">
    <text evidence="2">The sequence shown here is derived from an EMBL/GenBank/DDBJ whole genome shotgun (WGS) entry which is preliminary data.</text>
</comment>
<feature type="region of interest" description="Disordered" evidence="1">
    <location>
        <begin position="1"/>
        <end position="41"/>
    </location>
</feature>
<name>A0A8J5SGI0_ZIZPA</name>
<gene>
    <name evidence="2" type="ORF">GUJ93_ZPchr0003g16745</name>
</gene>
<feature type="region of interest" description="Disordered" evidence="1">
    <location>
        <begin position="60"/>
        <end position="101"/>
    </location>
</feature>
<protein>
    <submittedName>
        <fullName evidence="2">Uncharacterized protein</fullName>
    </submittedName>
</protein>
<reference evidence="2" key="2">
    <citation type="submission" date="2021-02" db="EMBL/GenBank/DDBJ databases">
        <authorList>
            <person name="Kimball J.A."/>
            <person name="Haas M.W."/>
            <person name="Macchietto M."/>
            <person name="Kono T."/>
            <person name="Duquette J."/>
            <person name="Shao M."/>
        </authorList>
    </citation>
    <scope>NUCLEOTIDE SEQUENCE</scope>
    <source>
        <tissue evidence="2">Fresh leaf tissue</tissue>
    </source>
</reference>
<dbReference type="AlphaFoldDB" id="A0A8J5SGI0"/>
<proteinExistence type="predicted"/>
<sequence length="152" mass="16467">MESTTRHESVGASWFRMKSINFGEEERDPGPGQRRISRGPSRLQPCTALVVAASELSRGLLPPWTDRGESARGGCGTRGGQRPSTAASSESAPRSALQRQERGGAHLHLALRKWHHLRTLLCSCSWCDATGRCSCCGRAGGVRCDVRPWAPA</sequence>
<reference evidence="2" key="1">
    <citation type="journal article" date="2021" name="bioRxiv">
        <title>Whole Genome Assembly and Annotation of Northern Wild Rice, Zizania palustris L., Supports a Whole Genome Duplication in the Zizania Genus.</title>
        <authorList>
            <person name="Haas M."/>
            <person name="Kono T."/>
            <person name="Macchietto M."/>
            <person name="Millas R."/>
            <person name="McGilp L."/>
            <person name="Shao M."/>
            <person name="Duquette J."/>
            <person name="Hirsch C.N."/>
            <person name="Kimball J."/>
        </authorList>
    </citation>
    <scope>NUCLEOTIDE SEQUENCE</scope>
    <source>
        <tissue evidence="2">Fresh leaf tissue</tissue>
    </source>
</reference>
<evidence type="ECO:0000313" key="2">
    <source>
        <dbReference type="EMBL" id="KAG8063007.1"/>
    </source>
</evidence>
<evidence type="ECO:0000313" key="3">
    <source>
        <dbReference type="Proteomes" id="UP000729402"/>
    </source>
</evidence>
<feature type="compositionally biased region" description="Polar residues" evidence="1">
    <location>
        <begin position="82"/>
        <end position="92"/>
    </location>
</feature>
<evidence type="ECO:0000256" key="1">
    <source>
        <dbReference type="SAM" id="MobiDB-lite"/>
    </source>
</evidence>
<accession>A0A8J5SGI0</accession>